<dbReference type="InterPro" id="IPR036864">
    <property type="entry name" value="Zn2-C6_fun-type_DNA-bd_sf"/>
</dbReference>
<evidence type="ECO:0000256" key="5">
    <source>
        <dbReference type="ARBA" id="ARBA00023163"/>
    </source>
</evidence>
<dbReference type="OrthoDB" id="3598904at2759"/>
<dbReference type="PANTHER" id="PTHR36206">
    <property type="entry name" value="ASPERCRYPTIN BIOSYNTHESIS CLUSTER-SPECIFIC TRANSCRIPTION REGULATOR ATNN-RELATED"/>
    <property type="match status" value="1"/>
</dbReference>
<organism evidence="8 9">
    <name type="scientific">Hyaloscypha variabilis (strain UAMH 11265 / GT02V1 / F)</name>
    <name type="common">Meliniomyces variabilis</name>
    <dbReference type="NCBI Taxonomy" id="1149755"/>
    <lineage>
        <taxon>Eukaryota</taxon>
        <taxon>Fungi</taxon>
        <taxon>Dikarya</taxon>
        <taxon>Ascomycota</taxon>
        <taxon>Pezizomycotina</taxon>
        <taxon>Leotiomycetes</taxon>
        <taxon>Helotiales</taxon>
        <taxon>Hyaloscyphaceae</taxon>
        <taxon>Hyaloscypha</taxon>
        <taxon>Hyaloscypha variabilis</taxon>
    </lineage>
</organism>
<keyword evidence="2" id="KW-0862">Zinc</keyword>
<evidence type="ECO:0000256" key="6">
    <source>
        <dbReference type="ARBA" id="ARBA00023242"/>
    </source>
</evidence>
<evidence type="ECO:0000256" key="4">
    <source>
        <dbReference type="ARBA" id="ARBA00023125"/>
    </source>
</evidence>
<keyword evidence="4" id="KW-0238">DNA-binding</keyword>
<gene>
    <name evidence="8" type="ORF">L207DRAFT_538825</name>
</gene>
<dbReference type="PROSITE" id="PS50048">
    <property type="entry name" value="ZN2_CY6_FUNGAL_2"/>
    <property type="match status" value="1"/>
</dbReference>
<reference evidence="8 9" key="1">
    <citation type="submission" date="2016-04" db="EMBL/GenBank/DDBJ databases">
        <title>A degradative enzymes factory behind the ericoid mycorrhizal symbiosis.</title>
        <authorList>
            <consortium name="DOE Joint Genome Institute"/>
            <person name="Martino E."/>
            <person name="Morin E."/>
            <person name="Grelet G."/>
            <person name="Kuo A."/>
            <person name="Kohler A."/>
            <person name="Daghino S."/>
            <person name="Barry K."/>
            <person name="Choi C."/>
            <person name="Cichocki N."/>
            <person name="Clum A."/>
            <person name="Copeland A."/>
            <person name="Hainaut M."/>
            <person name="Haridas S."/>
            <person name="Labutti K."/>
            <person name="Lindquist E."/>
            <person name="Lipzen A."/>
            <person name="Khouja H.-R."/>
            <person name="Murat C."/>
            <person name="Ohm R."/>
            <person name="Olson A."/>
            <person name="Spatafora J."/>
            <person name="Veneault-Fourrey C."/>
            <person name="Henrissat B."/>
            <person name="Grigoriev I."/>
            <person name="Martin F."/>
            <person name="Perotto S."/>
        </authorList>
    </citation>
    <scope>NUCLEOTIDE SEQUENCE [LARGE SCALE GENOMIC DNA]</scope>
    <source>
        <strain evidence="8 9">F</strain>
    </source>
</reference>
<dbReference type="GO" id="GO:0003677">
    <property type="term" value="F:DNA binding"/>
    <property type="evidence" value="ECO:0007669"/>
    <property type="project" value="UniProtKB-KW"/>
</dbReference>
<dbReference type="Pfam" id="PF11951">
    <property type="entry name" value="Fungal_trans_2"/>
    <property type="match status" value="1"/>
</dbReference>
<evidence type="ECO:0000256" key="1">
    <source>
        <dbReference type="ARBA" id="ARBA00022723"/>
    </source>
</evidence>
<dbReference type="Proteomes" id="UP000235786">
    <property type="component" value="Unassembled WGS sequence"/>
</dbReference>
<evidence type="ECO:0000313" key="9">
    <source>
        <dbReference type="Proteomes" id="UP000235786"/>
    </source>
</evidence>
<dbReference type="InterPro" id="IPR021858">
    <property type="entry name" value="Fun_TF"/>
</dbReference>
<protein>
    <recommendedName>
        <fullName evidence="7">Zn(2)-C6 fungal-type domain-containing protein</fullName>
    </recommendedName>
</protein>
<dbReference type="GO" id="GO:0000981">
    <property type="term" value="F:DNA-binding transcription factor activity, RNA polymerase II-specific"/>
    <property type="evidence" value="ECO:0007669"/>
    <property type="project" value="InterPro"/>
</dbReference>
<evidence type="ECO:0000313" key="8">
    <source>
        <dbReference type="EMBL" id="PMD29408.1"/>
    </source>
</evidence>
<evidence type="ECO:0000256" key="3">
    <source>
        <dbReference type="ARBA" id="ARBA00023015"/>
    </source>
</evidence>
<dbReference type="PROSITE" id="PS00463">
    <property type="entry name" value="ZN2_CY6_FUNGAL_1"/>
    <property type="match status" value="1"/>
</dbReference>
<keyword evidence="1" id="KW-0479">Metal-binding</keyword>
<dbReference type="Pfam" id="PF00172">
    <property type="entry name" value="Zn_clus"/>
    <property type="match status" value="1"/>
</dbReference>
<keyword evidence="3" id="KW-0805">Transcription regulation</keyword>
<dbReference type="GO" id="GO:0008270">
    <property type="term" value="F:zinc ion binding"/>
    <property type="evidence" value="ECO:0007669"/>
    <property type="project" value="InterPro"/>
</dbReference>
<dbReference type="EMBL" id="KZ613974">
    <property type="protein sequence ID" value="PMD29408.1"/>
    <property type="molecule type" value="Genomic_DNA"/>
</dbReference>
<evidence type="ECO:0000259" key="7">
    <source>
        <dbReference type="PROSITE" id="PS50048"/>
    </source>
</evidence>
<feature type="domain" description="Zn(2)-C6 fungal-type" evidence="7">
    <location>
        <begin position="21"/>
        <end position="49"/>
    </location>
</feature>
<dbReference type="CDD" id="cd00067">
    <property type="entry name" value="GAL4"/>
    <property type="match status" value="1"/>
</dbReference>
<keyword evidence="6" id="KW-0539">Nucleus</keyword>
<dbReference type="InterPro" id="IPR001138">
    <property type="entry name" value="Zn2Cys6_DnaBD"/>
</dbReference>
<sequence length="542" mass="61702">MPNSIANVRKIRRSNPKARTGCKTCKIRRVKCDEGKPTCERCRKFGVKCDGYVTELPKRSTPHPIVPKLCPDFQPILWEPSSTLFKSEKDYRYFRSFCEKTALQLDGFVPTDLWSRLMLQACERSQAVRHGIVAIAALDLTSDASFNRRQTPHMRSDSLDPNAHHEFALQQYGVAVRHMRNSVNKGDQDLATILMTCLVIICFEAFHGNQDGAFSQLDIGLKMIEQAAKTNTSSTRHEDGLSSSLLSTVDNELIRAFIRLDTQSLLVQNEETAFRKGFVLVNLTDMPTQFRTLKEAGHYRDLIHMQWMYFIDLVLKEGQDFSCLQNLPMLSTDNSSRSLEEEGIYYLSISQRWQGAFKPLLCDGQSSPGKPNFLATKTLELVSLSVRFICETIPLQGTSRKRDSKESMPLFRQMVSLAKIIVGDPTDKQNQGVFTFVPQIIIPLYVVGYSCPHSPTRREAIRLLISTRRREGLWDAVMAGKIVEWVMHVEEEFLEGEYMPEDMRMVKLTMKWDLMSRTASVVGLMPVKDSAGFRTVAADLEW</sequence>
<dbReference type="AlphaFoldDB" id="A0A2J6QT15"/>
<evidence type="ECO:0000256" key="2">
    <source>
        <dbReference type="ARBA" id="ARBA00022833"/>
    </source>
</evidence>
<proteinExistence type="predicted"/>
<dbReference type="SUPFAM" id="SSF57701">
    <property type="entry name" value="Zn2/Cys6 DNA-binding domain"/>
    <property type="match status" value="1"/>
</dbReference>
<name>A0A2J6QT15_HYAVF</name>
<keyword evidence="5" id="KW-0804">Transcription</keyword>
<keyword evidence="9" id="KW-1185">Reference proteome</keyword>
<accession>A0A2J6QT15</accession>
<dbReference type="SMART" id="SM00066">
    <property type="entry name" value="GAL4"/>
    <property type="match status" value="1"/>
</dbReference>
<dbReference type="InterPro" id="IPR052360">
    <property type="entry name" value="Transcr_Regulatory_Proteins"/>
</dbReference>
<dbReference type="Gene3D" id="4.10.240.10">
    <property type="entry name" value="Zn(2)-C6 fungal-type DNA-binding domain"/>
    <property type="match status" value="1"/>
</dbReference>
<dbReference type="PANTHER" id="PTHR36206:SF4">
    <property type="entry name" value="HYPOTHETICAL CONSERVED PROTEIN (EUROFUNG)-RELATED"/>
    <property type="match status" value="1"/>
</dbReference>